<evidence type="ECO:0000259" key="4">
    <source>
        <dbReference type="SMART" id="SM00797"/>
    </source>
</evidence>
<accession>A0ABU2ZP43</accession>
<dbReference type="RefSeq" id="WP_311367865.1">
    <property type="nucleotide sequence ID" value="NZ_JAVRHX010000001.1"/>
</dbReference>
<organism evidence="5 6">
    <name type="scientific">Glaciecola petra</name>
    <dbReference type="NCBI Taxonomy" id="3075602"/>
    <lineage>
        <taxon>Bacteria</taxon>
        <taxon>Pseudomonadati</taxon>
        <taxon>Pseudomonadota</taxon>
        <taxon>Gammaproteobacteria</taxon>
        <taxon>Alteromonadales</taxon>
        <taxon>Alteromonadaceae</taxon>
        <taxon>Glaciecola</taxon>
    </lineage>
</organism>
<keyword evidence="1" id="KW-0547">Nucleotide-binding</keyword>
<dbReference type="InterPro" id="IPR003778">
    <property type="entry name" value="CT_A_B"/>
</dbReference>
<dbReference type="Gene3D" id="2.40.100.10">
    <property type="entry name" value="Cyclophilin-like"/>
    <property type="match status" value="1"/>
</dbReference>
<dbReference type="Proteomes" id="UP001253545">
    <property type="component" value="Unassembled WGS sequence"/>
</dbReference>
<evidence type="ECO:0000256" key="1">
    <source>
        <dbReference type="ARBA" id="ARBA00022741"/>
    </source>
</evidence>
<evidence type="ECO:0000313" key="6">
    <source>
        <dbReference type="Proteomes" id="UP001253545"/>
    </source>
</evidence>
<keyword evidence="3" id="KW-0067">ATP-binding</keyword>
<evidence type="ECO:0000256" key="3">
    <source>
        <dbReference type="ARBA" id="ARBA00022840"/>
    </source>
</evidence>
<gene>
    <name evidence="5" type="ORF">RM552_06005</name>
</gene>
<dbReference type="EMBL" id="JAVRHX010000001">
    <property type="protein sequence ID" value="MDT0594390.1"/>
    <property type="molecule type" value="Genomic_DNA"/>
</dbReference>
<name>A0ABU2ZP43_9ALTE</name>
<dbReference type="PANTHER" id="PTHR43309:SF4">
    <property type="entry name" value="CARBOXYLTRANSFERASE DOMAIN-CONTAINING PROTEIN"/>
    <property type="match status" value="1"/>
</dbReference>
<dbReference type="Pfam" id="PF02626">
    <property type="entry name" value="CT_A_B"/>
    <property type="match status" value="1"/>
</dbReference>
<keyword evidence="2" id="KW-0378">Hydrolase</keyword>
<dbReference type="InterPro" id="IPR052708">
    <property type="entry name" value="PxpC"/>
</dbReference>
<dbReference type="SUPFAM" id="SSF50891">
    <property type="entry name" value="Cyclophilin-like"/>
    <property type="match status" value="1"/>
</dbReference>
<dbReference type="SMART" id="SM00797">
    <property type="entry name" value="AHS2"/>
    <property type="match status" value="1"/>
</dbReference>
<dbReference type="InterPro" id="IPR029000">
    <property type="entry name" value="Cyclophilin-like_dom_sf"/>
</dbReference>
<protein>
    <recommendedName>
        <fullName evidence="4">Carboxyltransferase domain-containing protein</fullName>
    </recommendedName>
</protein>
<dbReference type="PANTHER" id="PTHR43309">
    <property type="entry name" value="5-OXOPROLINASE SUBUNIT C"/>
    <property type="match status" value="1"/>
</dbReference>
<reference evidence="5 6" key="1">
    <citation type="submission" date="2023-09" db="EMBL/GenBank/DDBJ databases">
        <authorList>
            <person name="Rey-Velasco X."/>
        </authorList>
    </citation>
    <scope>NUCLEOTIDE SEQUENCE [LARGE SCALE GENOMIC DNA]</scope>
    <source>
        <strain evidence="5 6">P117</strain>
    </source>
</reference>
<evidence type="ECO:0000313" key="5">
    <source>
        <dbReference type="EMBL" id="MDT0594390.1"/>
    </source>
</evidence>
<proteinExistence type="predicted"/>
<feature type="domain" description="Carboxyltransferase" evidence="4">
    <location>
        <begin position="23"/>
        <end position="317"/>
    </location>
</feature>
<evidence type="ECO:0000256" key="2">
    <source>
        <dbReference type="ARBA" id="ARBA00022801"/>
    </source>
</evidence>
<keyword evidence="6" id="KW-1185">Reference proteome</keyword>
<comment type="caution">
    <text evidence="5">The sequence shown here is derived from an EMBL/GenBank/DDBJ whole genome shotgun (WGS) entry which is preliminary data.</text>
</comment>
<sequence length="324" mass="35624">MLVITRVGLLAGLVDSGRRSVQAQGFSQSGALDWVNYQLANAICGVPLNSTCIEILGGEFACTFSHDIIISITGAHLDVFLNQKRVKLNTMLCISKGDNLALGNLQSGFVSYIAIGGEFNSPRFGQSVCAVKREKVGGLHQDGQTLSVGDRLIYNAFVRKSTTFDENKQKIIPPVLQKYIDASLQHERVLSVNSGYQSDFFSQLSVSLFYESDFTVSRYFDRMGVRLISLFNIRKDALNCSSLRSQGIVLGSIQVPENGNPIILRNDRQTIGGYPIIGIVDSVSLSMLGQAKEHDIIRFECCDAQESDTKRLTISLALKKILNE</sequence>